<dbReference type="SUPFAM" id="SSF52540">
    <property type="entry name" value="P-loop containing nucleoside triphosphate hydrolases"/>
    <property type="match status" value="2"/>
</dbReference>
<dbReference type="Proteomes" id="UP001322277">
    <property type="component" value="Chromosome 2"/>
</dbReference>
<protein>
    <submittedName>
        <fullName evidence="6">Helicase, P-loop containing nucleoside triphosphate hydrolase, SNF2-like domain superfamily</fullName>
    </submittedName>
</protein>
<dbReference type="InterPro" id="IPR001650">
    <property type="entry name" value="Helicase_C-like"/>
</dbReference>
<evidence type="ECO:0000313" key="7">
    <source>
        <dbReference type="Proteomes" id="UP001322277"/>
    </source>
</evidence>
<dbReference type="SMART" id="SM00490">
    <property type="entry name" value="HELICc"/>
    <property type="match status" value="1"/>
</dbReference>
<dbReference type="GO" id="GO:0005634">
    <property type="term" value="C:nucleus"/>
    <property type="evidence" value="ECO:0007669"/>
    <property type="project" value="TreeGrafter"/>
</dbReference>
<dbReference type="PROSITE" id="PS51194">
    <property type="entry name" value="HELICASE_CTER"/>
    <property type="match status" value="1"/>
</dbReference>
<reference evidence="7" key="1">
    <citation type="journal article" date="2023" name="bioRxiv">
        <title>Complete genome of the Medicago anthracnose fungus, Colletotrichum destructivum, reveals a mini-chromosome-like region within a core chromosome.</title>
        <authorList>
            <person name="Lapalu N."/>
            <person name="Simon A."/>
            <person name="Lu A."/>
            <person name="Plaumann P.-L."/>
            <person name="Amselem J."/>
            <person name="Pigne S."/>
            <person name="Auger A."/>
            <person name="Koch C."/>
            <person name="Dallery J.-F."/>
            <person name="O'Connell R.J."/>
        </authorList>
    </citation>
    <scope>NUCLEOTIDE SEQUENCE [LARGE SCALE GENOMIC DNA]</scope>
    <source>
        <strain evidence="7">CBS 520.97</strain>
    </source>
</reference>
<name>A0AAX4I276_9PEZI</name>
<keyword evidence="2" id="KW-0378">Hydrolase</keyword>
<dbReference type="InterPro" id="IPR000330">
    <property type="entry name" value="SNF2_N"/>
</dbReference>
<dbReference type="EMBL" id="CP137306">
    <property type="protein sequence ID" value="WQF77467.1"/>
    <property type="molecule type" value="Genomic_DNA"/>
</dbReference>
<sequence length="805" mass="89319">MLRTFANAFNDESDENQQPHDEVCFGALYDGAALPLNAEPPFQECLTAGNTGCEGFVIFGVHRKDNYHVLCPRGTPDEFALLDTQCSNRLRAIEGLDSVRFDAIIEAAAFNKRKKGKRAKITPISLSINVYGPLSVADEVGRKLSAASEFLQHPKALSQSVKYSNPQFLELSEDETDMRTLVGIANDSPSAQRARISDEISRILDSLSDETITMGLDYTPPEELISQLKPHQHQGVLFILEREAAREQASSESANSQSRNRGGIVADVMGLGKTLTILTSILHSSSEAEVFQSFEQATKFSAESNGRTRATLVVVSSAQLLENWVFEIQSHFLPGAVSVVVYHGPKRSENFGSLTSANIVLTTYATVVAEDKGKKLLQELTWFRIVLDEAHWIRNASSKQFKAIAKLSARNRWCLTGTPIQNKLEDIASLAAFLQLQPFPTMASFRQGVLDPLSHGGNDFAKPLRSWLRAVCIRRTEKLLQLSDCREEVVKVFLSETERQLYVQVLHRTKRDIDDIVSKGKSIKKYNVLFTAILKMRMLCNTGTFSRPSASEGFLDGTHKKETGCERCTTTKDEDSALLLMSSQFCPDCDRSLGVSSPMSDFVSGQSGNSPHVGLSPAPEDRLTLTSGHSEKLTAVIQKILTSDSDSKHIVFSYWTSTLDLLSNFLHKEAVHHVQIDGRTSCVERSRRLEAFKERTDIPILLMSVETGALGLNLTAANCVHIVEPQWNPSVEEQAVARALRMGQKRNVTVFRYVAQGTVEQNIIHLQKKKKSVAKFMFNADTADELDGKIEDMRFVLDLDSGLKP</sequence>
<evidence type="ECO:0000256" key="1">
    <source>
        <dbReference type="ARBA" id="ARBA00022741"/>
    </source>
</evidence>
<feature type="domain" description="Helicase C-terminal" evidence="5">
    <location>
        <begin position="635"/>
        <end position="794"/>
    </location>
</feature>
<dbReference type="CDD" id="cd18008">
    <property type="entry name" value="DEXDc_SHPRH-like"/>
    <property type="match status" value="1"/>
</dbReference>
<dbReference type="AlphaFoldDB" id="A0AAX4I276"/>
<evidence type="ECO:0000313" key="6">
    <source>
        <dbReference type="EMBL" id="WQF77467.1"/>
    </source>
</evidence>
<dbReference type="InterPro" id="IPR027417">
    <property type="entry name" value="P-loop_NTPase"/>
</dbReference>
<evidence type="ECO:0000256" key="3">
    <source>
        <dbReference type="ARBA" id="ARBA00022840"/>
    </source>
</evidence>
<feature type="domain" description="Helicase ATP-binding" evidence="4">
    <location>
        <begin position="254"/>
        <end position="437"/>
    </location>
</feature>
<dbReference type="Pfam" id="PF00271">
    <property type="entry name" value="Helicase_C"/>
    <property type="match status" value="1"/>
</dbReference>
<dbReference type="PANTHER" id="PTHR45626:SF22">
    <property type="entry name" value="DNA REPAIR PROTEIN RAD5"/>
    <property type="match status" value="1"/>
</dbReference>
<keyword evidence="1" id="KW-0547">Nucleotide-binding</keyword>
<dbReference type="SMART" id="SM00487">
    <property type="entry name" value="DEXDc"/>
    <property type="match status" value="1"/>
</dbReference>
<accession>A0AAX4I276</accession>
<dbReference type="GO" id="GO:0008094">
    <property type="term" value="F:ATP-dependent activity, acting on DNA"/>
    <property type="evidence" value="ECO:0007669"/>
    <property type="project" value="TreeGrafter"/>
</dbReference>
<dbReference type="Gene3D" id="3.40.50.10810">
    <property type="entry name" value="Tandem AAA-ATPase domain"/>
    <property type="match status" value="1"/>
</dbReference>
<dbReference type="RefSeq" id="XP_062774691.1">
    <property type="nucleotide sequence ID" value="XM_062918640.1"/>
</dbReference>
<dbReference type="InterPro" id="IPR049730">
    <property type="entry name" value="SNF2/RAD54-like_C"/>
</dbReference>
<keyword evidence="7" id="KW-1185">Reference proteome</keyword>
<dbReference type="GO" id="GO:0016787">
    <property type="term" value="F:hydrolase activity"/>
    <property type="evidence" value="ECO:0007669"/>
    <property type="project" value="UniProtKB-KW"/>
</dbReference>
<keyword evidence="3" id="KW-0067">ATP-binding</keyword>
<dbReference type="Gene3D" id="3.40.50.300">
    <property type="entry name" value="P-loop containing nucleotide triphosphate hydrolases"/>
    <property type="match status" value="1"/>
</dbReference>
<dbReference type="GO" id="GO:0005524">
    <property type="term" value="F:ATP binding"/>
    <property type="evidence" value="ECO:0007669"/>
    <property type="project" value="UniProtKB-KW"/>
</dbReference>
<dbReference type="GO" id="GO:0006281">
    <property type="term" value="P:DNA repair"/>
    <property type="evidence" value="ECO:0007669"/>
    <property type="project" value="TreeGrafter"/>
</dbReference>
<proteinExistence type="predicted"/>
<dbReference type="InterPro" id="IPR014001">
    <property type="entry name" value="Helicase_ATP-bd"/>
</dbReference>
<evidence type="ECO:0000259" key="4">
    <source>
        <dbReference type="PROSITE" id="PS51192"/>
    </source>
</evidence>
<evidence type="ECO:0000256" key="2">
    <source>
        <dbReference type="ARBA" id="ARBA00022801"/>
    </source>
</evidence>
<evidence type="ECO:0000259" key="5">
    <source>
        <dbReference type="PROSITE" id="PS51194"/>
    </source>
</evidence>
<gene>
    <name evidence="6" type="ORF">CDEST_02481</name>
</gene>
<dbReference type="InterPro" id="IPR038718">
    <property type="entry name" value="SNF2-like_sf"/>
</dbReference>
<organism evidence="6 7">
    <name type="scientific">Colletotrichum destructivum</name>
    <dbReference type="NCBI Taxonomy" id="34406"/>
    <lineage>
        <taxon>Eukaryota</taxon>
        <taxon>Fungi</taxon>
        <taxon>Dikarya</taxon>
        <taxon>Ascomycota</taxon>
        <taxon>Pezizomycotina</taxon>
        <taxon>Sordariomycetes</taxon>
        <taxon>Hypocreomycetidae</taxon>
        <taxon>Glomerellales</taxon>
        <taxon>Glomerellaceae</taxon>
        <taxon>Colletotrichum</taxon>
        <taxon>Colletotrichum destructivum species complex</taxon>
    </lineage>
</organism>
<dbReference type="KEGG" id="cdet:87938984"/>
<dbReference type="PROSITE" id="PS51192">
    <property type="entry name" value="HELICASE_ATP_BIND_1"/>
    <property type="match status" value="1"/>
</dbReference>
<dbReference type="InterPro" id="IPR050628">
    <property type="entry name" value="SNF2_RAD54_helicase_TF"/>
</dbReference>
<dbReference type="Pfam" id="PF00176">
    <property type="entry name" value="SNF2-rel_dom"/>
    <property type="match status" value="1"/>
</dbReference>
<dbReference type="GeneID" id="87938984"/>
<dbReference type="CDD" id="cd18793">
    <property type="entry name" value="SF2_C_SNF"/>
    <property type="match status" value="1"/>
</dbReference>
<dbReference type="PANTHER" id="PTHR45626">
    <property type="entry name" value="TRANSCRIPTION TERMINATION FACTOR 2-RELATED"/>
    <property type="match status" value="1"/>
</dbReference>